<evidence type="ECO:0000256" key="4">
    <source>
        <dbReference type="ARBA" id="ARBA00020820"/>
    </source>
</evidence>
<accession>A0A8C9PRS8</accession>
<evidence type="ECO:0000256" key="7">
    <source>
        <dbReference type="ARBA" id="ARBA00022989"/>
    </source>
</evidence>
<dbReference type="InterPro" id="IPR009445">
    <property type="entry name" value="TMEM85/Emc4"/>
</dbReference>
<evidence type="ECO:0000256" key="2">
    <source>
        <dbReference type="ARBA" id="ARBA00007715"/>
    </source>
</evidence>
<comment type="subunit">
    <text evidence="3">Component of the ER membrane protein complex (EMC).</text>
</comment>
<proteinExistence type="inferred from homology"/>
<evidence type="ECO:0000313" key="11">
    <source>
        <dbReference type="Proteomes" id="UP000694422"/>
    </source>
</evidence>
<keyword evidence="5" id="KW-0812">Transmembrane</keyword>
<comment type="subcellular location">
    <subcellularLocation>
        <location evidence="1">Endoplasmic reticulum membrane</location>
        <topology evidence="1">Multi-pass membrane protein</topology>
    </subcellularLocation>
</comment>
<keyword evidence="11" id="KW-1185">Reference proteome</keyword>
<evidence type="ECO:0000256" key="8">
    <source>
        <dbReference type="ARBA" id="ARBA00023136"/>
    </source>
</evidence>
<evidence type="ECO:0000256" key="1">
    <source>
        <dbReference type="ARBA" id="ARBA00004477"/>
    </source>
</evidence>
<evidence type="ECO:0000256" key="5">
    <source>
        <dbReference type="ARBA" id="ARBA00022692"/>
    </source>
</evidence>
<reference evidence="10" key="2">
    <citation type="submission" date="2025-09" db="UniProtKB">
        <authorList>
            <consortium name="Ensembl"/>
        </authorList>
    </citation>
    <scope>IDENTIFICATION</scope>
</reference>
<reference evidence="10" key="1">
    <citation type="submission" date="2025-08" db="UniProtKB">
        <authorList>
            <consortium name="Ensembl"/>
        </authorList>
    </citation>
    <scope>IDENTIFICATION</scope>
</reference>
<name>A0A8C9PRS8_SPEDA</name>
<keyword evidence="6" id="KW-0256">Endoplasmic reticulum</keyword>
<evidence type="ECO:0000256" key="9">
    <source>
        <dbReference type="ARBA" id="ARBA00031143"/>
    </source>
</evidence>
<evidence type="ECO:0000313" key="10">
    <source>
        <dbReference type="Ensembl" id="ENSSDAP00000013308.1"/>
    </source>
</evidence>
<dbReference type="Ensembl" id="ENSSDAT00000015087.1">
    <property type="protein sequence ID" value="ENSSDAP00000013308.1"/>
    <property type="gene ID" value="ENSSDAG00000012018.1"/>
</dbReference>
<evidence type="ECO:0000256" key="6">
    <source>
        <dbReference type="ARBA" id="ARBA00022824"/>
    </source>
</evidence>
<dbReference type="Pfam" id="PF06417">
    <property type="entry name" value="EMC4"/>
    <property type="match status" value="1"/>
</dbReference>
<evidence type="ECO:0000256" key="3">
    <source>
        <dbReference type="ARBA" id="ARBA00011276"/>
    </source>
</evidence>
<organism evidence="10 11">
    <name type="scientific">Spermophilus dauricus</name>
    <name type="common">Daurian ground squirrel</name>
    <dbReference type="NCBI Taxonomy" id="99837"/>
    <lineage>
        <taxon>Eukaryota</taxon>
        <taxon>Metazoa</taxon>
        <taxon>Chordata</taxon>
        <taxon>Craniata</taxon>
        <taxon>Vertebrata</taxon>
        <taxon>Euteleostomi</taxon>
        <taxon>Mammalia</taxon>
        <taxon>Eutheria</taxon>
        <taxon>Euarchontoglires</taxon>
        <taxon>Glires</taxon>
        <taxon>Rodentia</taxon>
        <taxon>Sciuromorpha</taxon>
        <taxon>Sciuridae</taxon>
        <taxon>Xerinae</taxon>
        <taxon>Marmotini</taxon>
        <taxon>Spermophilus</taxon>
    </lineage>
</organism>
<dbReference type="GO" id="GO:0005789">
    <property type="term" value="C:endoplasmic reticulum membrane"/>
    <property type="evidence" value="ECO:0007669"/>
    <property type="project" value="UniProtKB-SubCell"/>
</dbReference>
<protein>
    <recommendedName>
        <fullName evidence="4">ER membrane protein complex subunit 4</fullName>
    </recommendedName>
    <alternativeName>
        <fullName evidence="9">Transmembrane protein 85</fullName>
    </alternativeName>
</protein>
<keyword evidence="8" id="KW-0472">Membrane</keyword>
<sequence>MFNPQHHKERKGWVNLPTPAVELSLPGRGCRGPGVQGLGQEHSLYPVHYLDKQVLDTSVQETDRILVKGCDVALSPLRQIPRNLCIMFIAGNAISTFTTRMVRMMAW</sequence>
<dbReference type="Proteomes" id="UP000694422">
    <property type="component" value="Unplaced"/>
</dbReference>
<dbReference type="AlphaFoldDB" id="A0A8C9PRS8"/>
<comment type="similarity">
    <text evidence="2">Belongs to the EMC4 family.</text>
</comment>
<keyword evidence="7" id="KW-1133">Transmembrane helix</keyword>